<protein>
    <submittedName>
        <fullName evidence="3">Esterase C25G4.2</fullName>
    </submittedName>
</protein>
<organism evidence="3 4">
    <name type="scientific">Durusdinium trenchii</name>
    <dbReference type="NCBI Taxonomy" id="1381693"/>
    <lineage>
        <taxon>Eukaryota</taxon>
        <taxon>Sar</taxon>
        <taxon>Alveolata</taxon>
        <taxon>Dinophyceae</taxon>
        <taxon>Suessiales</taxon>
        <taxon>Symbiodiniaceae</taxon>
        <taxon>Durusdinium</taxon>
    </lineage>
</organism>
<evidence type="ECO:0000256" key="1">
    <source>
        <dbReference type="ARBA" id="ARBA00022801"/>
    </source>
</evidence>
<dbReference type="InterPro" id="IPR029058">
    <property type="entry name" value="AB_hydrolase_fold"/>
</dbReference>
<evidence type="ECO:0000259" key="2">
    <source>
        <dbReference type="Pfam" id="PF03959"/>
    </source>
</evidence>
<dbReference type="InterPro" id="IPR005645">
    <property type="entry name" value="FSH-like_dom"/>
</dbReference>
<dbReference type="Proteomes" id="UP001642464">
    <property type="component" value="Unassembled WGS sequence"/>
</dbReference>
<evidence type="ECO:0000313" key="3">
    <source>
        <dbReference type="EMBL" id="CAK8999833.1"/>
    </source>
</evidence>
<keyword evidence="4" id="KW-1185">Reference proteome</keyword>
<keyword evidence="1" id="KW-0378">Hydrolase</keyword>
<proteinExistence type="predicted"/>
<dbReference type="PANTHER" id="PTHR48070">
    <property type="entry name" value="ESTERASE OVCA2"/>
    <property type="match status" value="1"/>
</dbReference>
<gene>
    <name evidence="3" type="ORF">SCF082_LOCUS6232</name>
</gene>
<dbReference type="InterPro" id="IPR050593">
    <property type="entry name" value="LovG"/>
</dbReference>
<dbReference type="Gene3D" id="3.40.50.1820">
    <property type="entry name" value="alpha/beta hydrolase"/>
    <property type="match status" value="2"/>
</dbReference>
<name>A0ABP0IBZ8_9DINO</name>
<dbReference type="SUPFAM" id="SSF53474">
    <property type="entry name" value="alpha/beta-Hydrolases"/>
    <property type="match status" value="1"/>
</dbReference>
<evidence type="ECO:0000313" key="4">
    <source>
        <dbReference type="Proteomes" id="UP001642464"/>
    </source>
</evidence>
<dbReference type="PANTHER" id="PTHR48070:SF6">
    <property type="entry name" value="ESTERASE OVCA2"/>
    <property type="match status" value="1"/>
</dbReference>
<dbReference type="Pfam" id="PF03959">
    <property type="entry name" value="FSH1"/>
    <property type="match status" value="1"/>
</dbReference>
<reference evidence="3 4" key="1">
    <citation type="submission" date="2024-02" db="EMBL/GenBank/DDBJ databases">
        <authorList>
            <person name="Chen Y."/>
            <person name="Shah S."/>
            <person name="Dougan E. K."/>
            <person name="Thang M."/>
            <person name="Chan C."/>
        </authorList>
    </citation>
    <scope>NUCLEOTIDE SEQUENCE [LARGE SCALE GENOMIC DNA]</scope>
</reference>
<dbReference type="EMBL" id="CAXAMM010003414">
    <property type="protein sequence ID" value="CAK8999833.1"/>
    <property type="molecule type" value="Genomic_DNA"/>
</dbReference>
<feature type="domain" description="Serine hydrolase" evidence="2">
    <location>
        <begin position="116"/>
        <end position="320"/>
    </location>
</feature>
<comment type="caution">
    <text evidence="3">The sequence shown here is derived from an EMBL/GenBank/DDBJ whole genome shotgun (WGS) entry which is preliminary data.</text>
</comment>
<sequence>MSFWEVVGGADKGGILVREGQSLKSTELSGRLSTGAILGELERAGERLKYCLLKGTGPAEGWVSLKIAGKELVQPTSTPEGKPEVLEPFPKEVKHLVPESSPFPFPSGRCFGKDGKMKMLYLHGGGVSKTVAQMQLNSTFKEIPQKKQLDWTIWTGPHAVPLGWNGDFSLKPFGPNFTVYFERLPFANCQWETWEGLEKTLVEFKKFIKENGPFDGAMGFDMGGEFLVHVAKMATEGDPELQGAFRFLILFTTTAPKHLSPMGRERIKAPLQIPSVCSWSNSDENHPYMEYEELPLFIHPDFREVIVHKDGHKPPLLKKDQPEFWRLARFLDAMEKGNVFTPTDHEDNGVRRSLWLPVQRGLASEPPAGKRQLLVVPDPLGAGPDLHRVMDALQAMQAKGEALEFKGEPFVSSGSPPKPIQRLALLMELCQASHEVFSKDGSDLDVQHVTFTEDQKINWHCQASEVPSRQLLSKDIVQDEEHDLRVRALATKLLESIKVSGGPGPALVGFASGAFIAFAMARELVATGVKPLGLWLVNPPLRLPWSMTATPCCLKDCPVQVLVDQDSTYGPPWRYEVATFGPFSTAVYVDLNDMASKVVSALRGS</sequence>
<accession>A0ABP0IBZ8</accession>